<dbReference type="PANTHER" id="PTHR10900:SF77">
    <property type="entry name" value="FI19380P1"/>
    <property type="match status" value="1"/>
</dbReference>
<dbReference type="PANTHER" id="PTHR10900">
    <property type="entry name" value="PERIOSTIN-RELATED"/>
    <property type="match status" value="1"/>
</dbReference>
<name>A0AAD2JJV3_9STRA</name>
<dbReference type="Proteomes" id="UP001295423">
    <property type="component" value="Unassembled WGS sequence"/>
</dbReference>
<dbReference type="PROSITE" id="PS50213">
    <property type="entry name" value="FAS1"/>
    <property type="match status" value="1"/>
</dbReference>
<evidence type="ECO:0000256" key="1">
    <source>
        <dbReference type="SAM" id="SignalP"/>
    </source>
</evidence>
<proteinExistence type="predicted"/>
<evidence type="ECO:0000313" key="3">
    <source>
        <dbReference type="EMBL" id="CAJ1957576.1"/>
    </source>
</evidence>
<dbReference type="InterPro" id="IPR036378">
    <property type="entry name" value="FAS1_dom_sf"/>
</dbReference>
<reference evidence="3" key="1">
    <citation type="submission" date="2023-08" db="EMBL/GenBank/DDBJ databases">
        <authorList>
            <person name="Audoor S."/>
            <person name="Bilcke G."/>
        </authorList>
    </citation>
    <scope>NUCLEOTIDE SEQUENCE</scope>
</reference>
<sequence length="236" mass="26150">MKLFLFSVLVTSAAAFAPLNTPNNNAALRQSSSTELKIALGGIGADGYDIWSELQGLEGPSVCYGPEGILIGKEELEIKEYDSFDMFRDALAQAGLDKVLKQTNEKYTLLAPVNSGILAFKDYLSEDILKYHIIKGDVFSDEFNGKYETLNGECITGRVEFRKVIVDDALIGQENNHTYGTKYPTDVMCENGIIHAIKHVLLPGYQAPEQFRPEVASGDREKNFFGGDDKQYFNQA</sequence>
<evidence type="ECO:0000259" key="2">
    <source>
        <dbReference type="PROSITE" id="PS50213"/>
    </source>
</evidence>
<keyword evidence="1" id="KW-0732">Signal</keyword>
<evidence type="ECO:0000313" key="4">
    <source>
        <dbReference type="Proteomes" id="UP001295423"/>
    </source>
</evidence>
<feature type="signal peptide" evidence="1">
    <location>
        <begin position="1"/>
        <end position="15"/>
    </location>
</feature>
<dbReference type="Pfam" id="PF02469">
    <property type="entry name" value="Fasciclin"/>
    <property type="match status" value="1"/>
</dbReference>
<comment type="caution">
    <text evidence="3">The sequence shown here is derived from an EMBL/GenBank/DDBJ whole genome shotgun (WGS) entry which is preliminary data.</text>
</comment>
<dbReference type="InterPro" id="IPR000782">
    <property type="entry name" value="FAS1_domain"/>
</dbReference>
<keyword evidence="4" id="KW-1185">Reference proteome</keyword>
<gene>
    <name evidence="3" type="ORF">CYCCA115_LOCUS16780</name>
</gene>
<feature type="domain" description="FAS1" evidence="2">
    <location>
        <begin position="71"/>
        <end position="201"/>
    </location>
</feature>
<dbReference type="Gene3D" id="2.30.180.10">
    <property type="entry name" value="FAS1 domain"/>
    <property type="match status" value="1"/>
</dbReference>
<dbReference type="GO" id="GO:0005615">
    <property type="term" value="C:extracellular space"/>
    <property type="evidence" value="ECO:0007669"/>
    <property type="project" value="TreeGrafter"/>
</dbReference>
<dbReference type="SMART" id="SM00554">
    <property type="entry name" value="FAS1"/>
    <property type="match status" value="1"/>
</dbReference>
<protein>
    <recommendedName>
        <fullName evidence="2">FAS1 domain-containing protein</fullName>
    </recommendedName>
</protein>
<feature type="chain" id="PRO_5042090135" description="FAS1 domain-containing protein" evidence="1">
    <location>
        <begin position="16"/>
        <end position="236"/>
    </location>
</feature>
<dbReference type="AlphaFoldDB" id="A0AAD2JJV3"/>
<dbReference type="InterPro" id="IPR050904">
    <property type="entry name" value="Adhesion/Biosynth-related"/>
</dbReference>
<dbReference type="EMBL" id="CAKOGP040001947">
    <property type="protein sequence ID" value="CAJ1957576.1"/>
    <property type="molecule type" value="Genomic_DNA"/>
</dbReference>
<organism evidence="3 4">
    <name type="scientific">Cylindrotheca closterium</name>
    <dbReference type="NCBI Taxonomy" id="2856"/>
    <lineage>
        <taxon>Eukaryota</taxon>
        <taxon>Sar</taxon>
        <taxon>Stramenopiles</taxon>
        <taxon>Ochrophyta</taxon>
        <taxon>Bacillariophyta</taxon>
        <taxon>Bacillariophyceae</taxon>
        <taxon>Bacillariophycidae</taxon>
        <taxon>Bacillariales</taxon>
        <taxon>Bacillariaceae</taxon>
        <taxon>Cylindrotheca</taxon>
    </lineage>
</organism>
<dbReference type="SUPFAM" id="SSF82153">
    <property type="entry name" value="FAS1 domain"/>
    <property type="match status" value="1"/>
</dbReference>
<accession>A0AAD2JJV3</accession>
<dbReference type="GO" id="GO:0016236">
    <property type="term" value="P:macroautophagy"/>
    <property type="evidence" value="ECO:0007669"/>
    <property type="project" value="TreeGrafter"/>
</dbReference>